<dbReference type="RefSeq" id="WP_103908771.1">
    <property type="nucleotide sequence ID" value="NZ_FNUZ01000001.1"/>
</dbReference>
<reference evidence="1 2" key="1">
    <citation type="submission" date="2016-10" db="EMBL/GenBank/DDBJ databases">
        <authorList>
            <person name="de Groot N.N."/>
        </authorList>
    </citation>
    <scope>NUCLEOTIDE SEQUENCE [LARGE SCALE GENOMIC DNA]</scope>
    <source>
        <strain evidence="1 2">DSM 26915</strain>
    </source>
</reference>
<dbReference type="OrthoDB" id="7868047at2"/>
<accession>A0A1H5SU09</accession>
<protein>
    <submittedName>
        <fullName evidence="1">Phasin protein</fullName>
    </submittedName>
</protein>
<dbReference type="Proteomes" id="UP000236752">
    <property type="component" value="Unassembled WGS sequence"/>
</dbReference>
<keyword evidence="2" id="KW-1185">Reference proteome</keyword>
<gene>
    <name evidence="1" type="ORF">SAMN04488045_0374</name>
</gene>
<proteinExistence type="predicted"/>
<evidence type="ECO:0000313" key="1">
    <source>
        <dbReference type="EMBL" id="SEF54076.1"/>
    </source>
</evidence>
<evidence type="ECO:0000313" key="2">
    <source>
        <dbReference type="Proteomes" id="UP000236752"/>
    </source>
</evidence>
<dbReference type="AlphaFoldDB" id="A0A1H5SU09"/>
<sequence>MANTQDFTAMMKDMMGAFPVDTAAMEDAFKTTATLNEKLSTVAIDAATKSSEISTKWTKDTLSKMSDISKAKAEPADYAKAMTDFASAQAEMAAEHMAAFAEVAKKVQMDTVELMMAAGKDFSEEATAAVKKATAEATATAKKAATAK</sequence>
<organism evidence="1 2">
    <name type="scientific">Thalassococcus halodurans</name>
    <dbReference type="NCBI Taxonomy" id="373675"/>
    <lineage>
        <taxon>Bacteria</taxon>
        <taxon>Pseudomonadati</taxon>
        <taxon>Pseudomonadota</taxon>
        <taxon>Alphaproteobacteria</taxon>
        <taxon>Rhodobacterales</taxon>
        <taxon>Roseobacteraceae</taxon>
        <taxon>Thalassococcus</taxon>
    </lineage>
</organism>
<dbReference type="EMBL" id="FNUZ01000001">
    <property type="protein sequence ID" value="SEF54076.1"/>
    <property type="molecule type" value="Genomic_DNA"/>
</dbReference>
<name>A0A1H5SU09_9RHOB</name>